<accession>A0ABQ3XYC0</accession>
<organism evidence="1 2">
    <name type="scientific">Paractinoplanes deccanensis</name>
    <dbReference type="NCBI Taxonomy" id="113561"/>
    <lineage>
        <taxon>Bacteria</taxon>
        <taxon>Bacillati</taxon>
        <taxon>Actinomycetota</taxon>
        <taxon>Actinomycetes</taxon>
        <taxon>Micromonosporales</taxon>
        <taxon>Micromonosporaceae</taxon>
        <taxon>Paractinoplanes</taxon>
    </lineage>
</organism>
<gene>
    <name evidence="1" type="ORF">Ade02nite_13890</name>
</gene>
<keyword evidence="2" id="KW-1185">Reference proteome</keyword>
<evidence type="ECO:0000313" key="1">
    <source>
        <dbReference type="EMBL" id="GID72748.1"/>
    </source>
</evidence>
<evidence type="ECO:0000313" key="2">
    <source>
        <dbReference type="Proteomes" id="UP000609879"/>
    </source>
</evidence>
<proteinExistence type="predicted"/>
<protein>
    <submittedName>
        <fullName evidence="1">Uncharacterized protein</fullName>
    </submittedName>
</protein>
<dbReference type="Proteomes" id="UP000609879">
    <property type="component" value="Unassembled WGS sequence"/>
</dbReference>
<name>A0ABQ3XYC0_9ACTN</name>
<dbReference type="EMBL" id="BOMI01000021">
    <property type="protein sequence ID" value="GID72748.1"/>
    <property type="molecule type" value="Genomic_DNA"/>
</dbReference>
<comment type="caution">
    <text evidence="1">The sequence shown here is derived from an EMBL/GenBank/DDBJ whole genome shotgun (WGS) entry which is preliminary data.</text>
</comment>
<sequence>MAYYRQVGSVAPRPCDELAVMVGSVAPRPCDELAVMVGTFRPLGLGEAGTAANSGRYAWTWSA</sequence>
<dbReference type="RefSeq" id="WP_203760792.1">
    <property type="nucleotide sequence ID" value="NZ_BAAABO010000006.1"/>
</dbReference>
<reference evidence="1 2" key="1">
    <citation type="submission" date="2021-01" db="EMBL/GenBank/DDBJ databases">
        <title>Whole genome shotgun sequence of Actinoplanes deccanensis NBRC 13994.</title>
        <authorList>
            <person name="Komaki H."/>
            <person name="Tamura T."/>
        </authorList>
    </citation>
    <scope>NUCLEOTIDE SEQUENCE [LARGE SCALE GENOMIC DNA]</scope>
    <source>
        <strain evidence="1 2">NBRC 13994</strain>
    </source>
</reference>